<keyword evidence="4 6" id="KW-0472">Membrane</keyword>
<evidence type="ECO:0000313" key="8">
    <source>
        <dbReference type="EMBL" id="PSN64106.1"/>
    </source>
</evidence>
<name>A0A2T2NFR9_CORCC</name>
<evidence type="ECO:0000256" key="1">
    <source>
        <dbReference type="ARBA" id="ARBA00004141"/>
    </source>
</evidence>
<comment type="similarity">
    <text evidence="5">Belongs to the SAT4 family.</text>
</comment>
<keyword evidence="3 6" id="KW-1133">Transmembrane helix</keyword>
<accession>A0A2T2NFR9</accession>
<evidence type="ECO:0000256" key="5">
    <source>
        <dbReference type="ARBA" id="ARBA00038359"/>
    </source>
</evidence>
<feature type="non-terminal residue" evidence="8">
    <location>
        <position position="290"/>
    </location>
</feature>
<reference evidence="8 9" key="1">
    <citation type="journal article" date="2018" name="Front. Microbiol.">
        <title>Genome-Wide Analysis of Corynespora cassiicola Leaf Fall Disease Putative Effectors.</title>
        <authorList>
            <person name="Lopez D."/>
            <person name="Ribeiro S."/>
            <person name="Label P."/>
            <person name="Fumanal B."/>
            <person name="Venisse J.S."/>
            <person name="Kohler A."/>
            <person name="de Oliveira R.R."/>
            <person name="Labutti K."/>
            <person name="Lipzen A."/>
            <person name="Lail K."/>
            <person name="Bauer D."/>
            <person name="Ohm R.A."/>
            <person name="Barry K.W."/>
            <person name="Spatafora J."/>
            <person name="Grigoriev I.V."/>
            <person name="Martin F.M."/>
            <person name="Pujade-Renaud V."/>
        </authorList>
    </citation>
    <scope>NUCLEOTIDE SEQUENCE [LARGE SCALE GENOMIC DNA]</scope>
    <source>
        <strain evidence="8 9">Philippines</strain>
    </source>
</reference>
<dbReference type="Pfam" id="PF20684">
    <property type="entry name" value="Fung_rhodopsin"/>
    <property type="match status" value="1"/>
</dbReference>
<dbReference type="PANTHER" id="PTHR33048">
    <property type="entry name" value="PTH11-LIKE INTEGRAL MEMBRANE PROTEIN (AFU_ORTHOLOGUE AFUA_5G11245)"/>
    <property type="match status" value="1"/>
</dbReference>
<feature type="transmembrane region" description="Helical" evidence="6">
    <location>
        <begin position="104"/>
        <end position="129"/>
    </location>
</feature>
<keyword evidence="9" id="KW-1185">Reference proteome</keyword>
<evidence type="ECO:0000256" key="4">
    <source>
        <dbReference type="ARBA" id="ARBA00023136"/>
    </source>
</evidence>
<dbReference type="STRING" id="1448308.A0A2T2NFR9"/>
<dbReference type="InterPro" id="IPR052337">
    <property type="entry name" value="SAT4-like"/>
</dbReference>
<protein>
    <recommendedName>
        <fullName evidence="7">Rhodopsin domain-containing protein</fullName>
    </recommendedName>
</protein>
<gene>
    <name evidence="8" type="ORF">BS50DRAFT_451514</name>
</gene>
<evidence type="ECO:0000313" key="9">
    <source>
        <dbReference type="Proteomes" id="UP000240883"/>
    </source>
</evidence>
<evidence type="ECO:0000256" key="3">
    <source>
        <dbReference type="ARBA" id="ARBA00022989"/>
    </source>
</evidence>
<feature type="transmembrane region" description="Helical" evidence="6">
    <location>
        <begin position="60"/>
        <end position="84"/>
    </location>
</feature>
<dbReference type="InterPro" id="IPR049326">
    <property type="entry name" value="Rhodopsin_dom_fungi"/>
</dbReference>
<evidence type="ECO:0000259" key="7">
    <source>
        <dbReference type="Pfam" id="PF20684"/>
    </source>
</evidence>
<dbReference type="OrthoDB" id="4525788at2759"/>
<dbReference type="Proteomes" id="UP000240883">
    <property type="component" value="Unassembled WGS sequence"/>
</dbReference>
<proteinExistence type="inferred from homology"/>
<evidence type="ECO:0000256" key="2">
    <source>
        <dbReference type="ARBA" id="ARBA00022692"/>
    </source>
</evidence>
<sequence>MRFFPAAVILSWPTPNYVDPVTRGLGLVYINSVLLAVAIIISILRLYTRLVLKRWFGADDAFLIIALIMDIGITSCIIIANQSYGWDRHIYDIPFTKWETATKLAFITKLLFVIAAGTTRLSLFALYYRLSHGISSRCYRWFLHSNAGFTVAFIVVFTIASILDCVPVSNYWDILSDPDTCVNEGAAVIAAGSINSFSDFLCTITPIPLVANLSLPLRQRVALVVLFSLGFVVTGAGIVRCYYSYKSLIAEYDVTWYSYPLWIAGSVEIHLGIICASVPPLRPLLAKIPF</sequence>
<feature type="transmembrane region" description="Helical" evidence="6">
    <location>
        <begin position="28"/>
        <end position="48"/>
    </location>
</feature>
<feature type="domain" description="Rhodopsin" evidence="7">
    <location>
        <begin position="44"/>
        <end position="286"/>
    </location>
</feature>
<organism evidence="8 9">
    <name type="scientific">Corynespora cassiicola Philippines</name>
    <dbReference type="NCBI Taxonomy" id="1448308"/>
    <lineage>
        <taxon>Eukaryota</taxon>
        <taxon>Fungi</taxon>
        <taxon>Dikarya</taxon>
        <taxon>Ascomycota</taxon>
        <taxon>Pezizomycotina</taxon>
        <taxon>Dothideomycetes</taxon>
        <taxon>Pleosporomycetidae</taxon>
        <taxon>Pleosporales</taxon>
        <taxon>Corynesporascaceae</taxon>
        <taxon>Corynespora</taxon>
    </lineage>
</organism>
<dbReference type="AlphaFoldDB" id="A0A2T2NFR9"/>
<comment type="subcellular location">
    <subcellularLocation>
        <location evidence="1">Membrane</location>
        <topology evidence="1">Multi-pass membrane protein</topology>
    </subcellularLocation>
</comment>
<keyword evidence="2 6" id="KW-0812">Transmembrane</keyword>
<dbReference type="EMBL" id="KZ678139">
    <property type="protein sequence ID" value="PSN64106.1"/>
    <property type="molecule type" value="Genomic_DNA"/>
</dbReference>
<feature type="transmembrane region" description="Helical" evidence="6">
    <location>
        <begin position="141"/>
        <end position="163"/>
    </location>
</feature>
<dbReference type="PANTHER" id="PTHR33048:SF129">
    <property type="entry name" value="INTEGRAL MEMBRANE PROTEIN-RELATED"/>
    <property type="match status" value="1"/>
</dbReference>
<feature type="transmembrane region" description="Helical" evidence="6">
    <location>
        <begin position="221"/>
        <end position="243"/>
    </location>
</feature>
<evidence type="ECO:0000256" key="6">
    <source>
        <dbReference type="SAM" id="Phobius"/>
    </source>
</evidence>
<dbReference type="GO" id="GO:0016020">
    <property type="term" value="C:membrane"/>
    <property type="evidence" value="ECO:0007669"/>
    <property type="project" value="UniProtKB-SubCell"/>
</dbReference>